<dbReference type="EMBL" id="MNYI01000174">
    <property type="protein sequence ID" value="OIP38576.1"/>
    <property type="molecule type" value="Genomic_DNA"/>
</dbReference>
<dbReference type="PROSITE" id="PS51197">
    <property type="entry name" value="HTH_RRF2_2"/>
    <property type="match status" value="1"/>
</dbReference>
<dbReference type="Gene3D" id="1.10.10.10">
    <property type="entry name" value="Winged helix-like DNA-binding domain superfamily/Winged helix DNA-binding domain"/>
    <property type="match status" value="1"/>
</dbReference>
<organism evidence="1 2">
    <name type="scientific">Candidatus Desantisbacteria bacterium CG2_30_40_21</name>
    <dbReference type="NCBI Taxonomy" id="1817895"/>
    <lineage>
        <taxon>Bacteria</taxon>
        <taxon>Candidatus Desantisiibacteriota</taxon>
    </lineage>
</organism>
<reference evidence="1 2" key="1">
    <citation type="journal article" date="2016" name="Environ. Microbiol.">
        <title>Genomic resolution of a cold subsurface aquifer community provides metabolic insights for novel microbes adapted to high CO concentrations.</title>
        <authorList>
            <person name="Probst A.J."/>
            <person name="Castelle C.J."/>
            <person name="Singh A."/>
            <person name="Brown C.T."/>
            <person name="Anantharaman K."/>
            <person name="Sharon I."/>
            <person name="Hug L.A."/>
            <person name="Burstein D."/>
            <person name="Emerson J.B."/>
            <person name="Thomas B.C."/>
            <person name="Banfield J.F."/>
        </authorList>
    </citation>
    <scope>NUCLEOTIDE SEQUENCE [LARGE SCALE GENOMIC DNA]</scope>
    <source>
        <strain evidence="1">CG2_30_40_21</strain>
    </source>
</reference>
<dbReference type="STRING" id="1817895.AUJ95_06470"/>
<evidence type="ECO:0000313" key="2">
    <source>
        <dbReference type="Proteomes" id="UP000183085"/>
    </source>
</evidence>
<dbReference type="NCBIfam" id="TIGR00738">
    <property type="entry name" value="rrf2_super"/>
    <property type="match status" value="1"/>
</dbReference>
<dbReference type="InterPro" id="IPR036390">
    <property type="entry name" value="WH_DNA-bd_sf"/>
</dbReference>
<gene>
    <name evidence="1" type="ORF">AUJ95_06470</name>
</gene>
<dbReference type="PANTHER" id="PTHR33221:SF15">
    <property type="entry name" value="HTH-TYPE TRANSCRIPTIONAL REGULATOR YWGB-RELATED"/>
    <property type="match status" value="1"/>
</dbReference>
<dbReference type="SUPFAM" id="SSF46785">
    <property type="entry name" value="Winged helix' DNA-binding domain"/>
    <property type="match status" value="1"/>
</dbReference>
<evidence type="ECO:0000313" key="1">
    <source>
        <dbReference type="EMBL" id="OIP38576.1"/>
    </source>
</evidence>
<accession>A0A1J5E7F3</accession>
<dbReference type="Proteomes" id="UP000183085">
    <property type="component" value="Unassembled WGS sequence"/>
</dbReference>
<evidence type="ECO:0008006" key="3">
    <source>
        <dbReference type="Google" id="ProtNLM"/>
    </source>
</evidence>
<proteinExistence type="predicted"/>
<dbReference type="Pfam" id="PF02082">
    <property type="entry name" value="Rrf2"/>
    <property type="match status" value="1"/>
</dbReference>
<dbReference type="InterPro" id="IPR036388">
    <property type="entry name" value="WH-like_DNA-bd_sf"/>
</dbReference>
<dbReference type="AlphaFoldDB" id="A0A1J5E7F3"/>
<name>A0A1J5E7F3_9BACT</name>
<dbReference type="InterPro" id="IPR000944">
    <property type="entry name" value="Tscrpt_reg_Rrf2"/>
</dbReference>
<dbReference type="PANTHER" id="PTHR33221">
    <property type="entry name" value="WINGED HELIX-TURN-HELIX TRANSCRIPTIONAL REGULATOR, RRF2 FAMILY"/>
    <property type="match status" value="1"/>
</dbReference>
<sequence>MKLPIKVHYAIVIMTDIAVQGQGNTVTGNDIAHRQNISFPFVSQILNKLKHAGLLESVRGGVLGGYILKGLPSMVTIKQIAEAVEAPIEIRPSEEIKTNQMIDEIICSLWERITEKLENISENVTLEDIIRWISEGIVTMKEGVAS</sequence>
<dbReference type="GO" id="GO:0003700">
    <property type="term" value="F:DNA-binding transcription factor activity"/>
    <property type="evidence" value="ECO:0007669"/>
    <property type="project" value="TreeGrafter"/>
</dbReference>
<protein>
    <recommendedName>
        <fullName evidence="3">Rrf2 family transcriptional regulator</fullName>
    </recommendedName>
</protein>
<dbReference type="GO" id="GO:0005829">
    <property type="term" value="C:cytosol"/>
    <property type="evidence" value="ECO:0007669"/>
    <property type="project" value="TreeGrafter"/>
</dbReference>
<comment type="caution">
    <text evidence="1">The sequence shown here is derived from an EMBL/GenBank/DDBJ whole genome shotgun (WGS) entry which is preliminary data.</text>
</comment>